<name>A0A2P8EB49_9ACTN</name>
<feature type="region of interest" description="Disordered" evidence="1">
    <location>
        <begin position="186"/>
        <end position="210"/>
    </location>
</feature>
<protein>
    <submittedName>
        <fullName evidence="2">Uncharacterized protein</fullName>
    </submittedName>
</protein>
<reference evidence="2 3" key="1">
    <citation type="submission" date="2018-03" db="EMBL/GenBank/DDBJ databases">
        <title>Genomic Encyclopedia of Archaeal and Bacterial Type Strains, Phase II (KMG-II): from individual species to whole genera.</title>
        <authorList>
            <person name="Goeker M."/>
        </authorList>
    </citation>
    <scope>NUCLEOTIDE SEQUENCE [LARGE SCALE GENOMIC DNA]</scope>
    <source>
        <strain evidence="2 3">DSM 45211</strain>
    </source>
</reference>
<sequence length="210" mass="23887">MSTDVAMLLPRWDRRERHGVHVLTDAPTLMRAARELTWREVPVFRSLMSLRFTQRHRYAADRAVLDSMTADGFEILERSDAHLLVGIVLVAGRGEQVVPIGDVEHFAGVDQPGHLKIAFEFRVHGARLDTETRVAATDTRTRRLFAVYWALIRPFSGLIRHEWLRAIRRRGRRSCDVHGAATPWNAHGLLSDRPTPRAVTNRRPAPPGAR</sequence>
<dbReference type="OrthoDB" id="5464833at2"/>
<dbReference type="AlphaFoldDB" id="A0A2P8EB49"/>
<dbReference type="RefSeq" id="WP_106535725.1">
    <property type="nucleotide sequence ID" value="NZ_ML142898.1"/>
</dbReference>
<keyword evidence="3" id="KW-1185">Reference proteome</keyword>
<dbReference type="Proteomes" id="UP000243528">
    <property type="component" value="Unassembled WGS sequence"/>
</dbReference>
<dbReference type="EMBL" id="PYGE01000002">
    <property type="protein sequence ID" value="PSL06695.1"/>
    <property type="molecule type" value="Genomic_DNA"/>
</dbReference>
<gene>
    <name evidence="2" type="ORF">CLV30_10281</name>
</gene>
<evidence type="ECO:0000313" key="3">
    <source>
        <dbReference type="Proteomes" id="UP000243528"/>
    </source>
</evidence>
<evidence type="ECO:0000313" key="2">
    <source>
        <dbReference type="EMBL" id="PSL06695.1"/>
    </source>
</evidence>
<comment type="caution">
    <text evidence="2">The sequence shown here is derived from an EMBL/GenBank/DDBJ whole genome shotgun (WGS) entry which is preliminary data.</text>
</comment>
<evidence type="ECO:0000256" key="1">
    <source>
        <dbReference type="SAM" id="MobiDB-lite"/>
    </source>
</evidence>
<accession>A0A2P8EB49</accession>
<organism evidence="2 3">
    <name type="scientific">Haloactinopolyspora alba</name>
    <dbReference type="NCBI Taxonomy" id="648780"/>
    <lineage>
        <taxon>Bacteria</taxon>
        <taxon>Bacillati</taxon>
        <taxon>Actinomycetota</taxon>
        <taxon>Actinomycetes</taxon>
        <taxon>Jiangellales</taxon>
        <taxon>Jiangellaceae</taxon>
        <taxon>Haloactinopolyspora</taxon>
    </lineage>
</organism>
<proteinExistence type="predicted"/>